<proteinExistence type="predicted"/>
<evidence type="ECO:0000313" key="2">
    <source>
        <dbReference type="EMBL" id="CAG2253723.1"/>
    </source>
</evidence>
<dbReference type="EMBL" id="CAJPWZ010003161">
    <property type="protein sequence ID" value="CAG2253723.1"/>
    <property type="molecule type" value="Genomic_DNA"/>
</dbReference>
<reference evidence="2" key="1">
    <citation type="submission" date="2021-03" db="EMBL/GenBank/DDBJ databases">
        <authorList>
            <person name="Bekaert M."/>
        </authorList>
    </citation>
    <scope>NUCLEOTIDE SEQUENCE</scope>
</reference>
<evidence type="ECO:0000256" key="1">
    <source>
        <dbReference type="SAM" id="MobiDB-lite"/>
    </source>
</evidence>
<accession>A0A8S3VAJ3</accession>
<dbReference type="Proteomes" id="UP000683360">
    <property type="component" value="Unassembled WGS sequence"/>
</dbReference>
<organism evidence="2 3">
    <name type="scientific">Mytilus edulis</name>
    <name type="common">Blue mussel</name>
    <dbReference type="NCBI Taxonomy" id="6550"/>
    <lineage>
        <taxon>Eukaryota</taxon>
        <taxon>Metazoa</taxon>
        <taxon>Spiralia</taxon>
        <taxon>Lophotrochozoa</taxon>
        <taxon>Mollusca</taxon>
        <taxon>Bivalvia</taxon>
        <taxon>Autobranchia</taxon>
        <taxon>Pteriomorphia</taxon>
        <taxon>Mytilida</taxon>
        <taxon>Mytiloidea</taxon>
        <taxon>Mytilidae</taxon>
        <taxon>Mytilinae</taxon>
        <taxon>Mytilus</taxon>
    </lineage>
</organism>
<evidence type="ECO:0000313" key="3">
    <source>
        <dbReference type="Proteomes" id="UP000683360"/>
    </source>
</evidence>
<protein>
    <submittedName>
        <fullName evidence="2">Uncharacterized protein</fullName>
    </submittedName>
</protein>
<dbReference type="AlphaFoldDB" id="A0A8S3VAJ3"/>
<comment type="caution">
    <text evidence="2">The sequence shown here is derived from an EMBL/GenBank/DDBJ whole genome shotgun (WGS) entry which is preliminary data.</text>
</comment>
<name>A0A8S3VAJ3_MYTED</name>
<feature type="region of interest" description="Disordered" evidence="1">
    <location>
        <begin position="1"/>
        <end position="23"/>
    </location>
</feature>
<keyword evidence="3" id="KW-1185">Reference proteome</keyword>
<sequence>MSNHLQGSDDIRNRNPSRGFVVNPPQRTLKLGHTVADFPESDYLQVHPNIERKTIRLTIKAHLPKIKDGGNADILQGPEHNRSTIRASAPLLSNPKIKFGKTKPDYEGTTFLLVHPIPQRNATRVIKNVWVALPKEKQFRTVLIAFLGEIKTYVYICKTTTVFVKYLLHEI</sequence>
<gene>
    <name evidence="2" type="ORF">MEDL_65240</name>
</gene>